<dbReference type="Proteomes" id="UP000238137">
    <property type="component" value="Unassembled WGS sequence"/>
</dbReference>
<reference evidence="1" key="1">
    <citation type="submission" date="2018-05" db="EMBL/GenBank/DDBJ databases">
        <title>Reclassification of Methylarcula marina and Methylarcula terricola as Paracoccus methylarcula sp.nov., comb.nov. and Paracoccus terricola comb.nov.</title>
        <authorList>
            <person name="Shmareva M.N."/>
            <person name="Doronina N.V."/>
            <person name="Vasilenko O.V."/>
            <person name="Tarlachkov S.V."/>
            <person name="Trotsenko Y.A."/>
        </authorList>
    </citation>
    <scope>NUCLEOTIDE SEQUENCE [LARGE SCALE GENOMIC DNA]</scope>
    <source>
        <strain evidence="1">VKM B-2159</strain>
    </source>
</reference>
<name>A0A3R7LN06_9RHOB</name>
<gene>
    <name evidence="1" type="ORF">A7A09_019335</name>
</gene>
<dbReference type="AlphaFoldDB" id="A0A3R7LN06"/>
<protein>
    <submittedName>
        <fullName evidence="1">Uncharacterized protein</fullName>
    </submittedName>
</protein>
<dbReference type="OrthoDB" id="7776368at2"/>
<accession>A0A3R7LN06</accession>
<evidence type="ECO:0000313" key="2">
    <source>
        <dbReference type="Proteomes" id="UP000238137"/>
    </source>
</evidence>
<evidence type="ECO:0000313" key="1">
    <source>
        <dbReference type="EMBL" id="RNF32968.1"/>
    </source>
</evidence>
<comment type="caution">
    <text evidence="1">The sequence shown here is derived from an EMBL/GenBank/DDBJ whole genome shotgun (WGS) entry which is preliminary data.</text>
</comment>
<keyword evidence="2" id="KW-1185">Reference proteome</keyword>
<sequence length="117" mass="13283">MKATHNDKTFTLIGKYWSGTYPLEQLGLSVGRLPYVGRLASAWPTQDLIRKGKRAGMMPAPNIEMVRSVFQRQLLRLKNADHLLDFFRTNLALTFEIDGHNLVGATFARNHSENPRS</sequence>
<proteinExistence type="predicted"/>
<dbReference type="EMBL" id="PXNQ02000015">
    <property type="protein sequence ID" value="RNF32968.1"/>
    <property type="molecule type" value="Genomic_DNA"/>
</dbReference>
<organism evidence="1 2">
    <name type="scientific">Paracoccus methylarcula</name>
    <dbReference type="NCBI Taxonomy" id="72022"/>
    <lineage>
        <taxon>Bacteria</taxon>
        <taxon>Pseudomonadati</taxon>
        <taxon>Pseudomonadota</taxon>
        <taxon>Alphaproteobacteria</taxon>
        <taxon>Rhodobacterales</taxon>
        <taxon>Paracoccaceae</taxon>
        <taxon>Paracoccus</taxon>
    </lineage>
</organism>